<feature type="repeat" description="PPR" evidence="2">
    <location>
        <begin position="178"/>
        <end position="208"/>
    </location>
</feature>
<dbReference type="GeneID" id="120262171"/>
<dbReference type="FunFam" id="1.25.40.10:FF:000366">
    <property type="entry name" value="Pentatricopeptide (PPR) repeat-containing protein"/>
    <property type="match status" value="1"/>
</dbReference>
<dbReference type="FunFam" id="1.25.40.10:FF:001181">
    <property type="entry name" value="PPR containing plant-like protein"/>
    <property type="match status" value="1"/>
</dbReference>
<dbReference type="FunFam" id="1.25.40.10:FF:000073">
    <property type="entry name" value="Pentatricopeptide repeat-containing protein chloroplastic"/>
    <property type="match status" value="1"/>
</dbReference>
<keyword evidence="3" id="KW-1185">Reference proteome</keyword>
<dbReference type="GO" id="GO:0009451">
    <property type="term" value="P:RNA modification"/>
    <property type="evidence" value="ECO:0007669"/>
    <property type="project" value="InterPro"/>
</dbReference>
<protein>
    <submittedName>
        <fullName evidence="4 5">Pentatricopeptide repeat-containing protein At2g13600-like</fullName>
    </submittedName>
</protein>
<accession>A0AB40BGT1</accession>
<dbReference type="FunFam" id="1.25.40.10:FF:000031">
    <property type="entry name" value="Pentatricopeptide repeat-containing protein mitochondrial"/>
    <property type="match status" value="1"/>
</dbReference>
<name>A0AB40BGT1_DIOCR</name>
<dbReference type="InterPro" id="IPR011990">
    <property type="entry name" value="TPR-like_helical_dom_sf"/>
</dbReference>
<dbReference type="RefSeq" id="XP_039126177.1">
    <property type="nucleotide sequence ID" value="XM_039270243.1"/>
</dbReference>
<dbReference type="FunFam" id="1.25.40.10:FF:000442">
    <property type="entry name" value="Pentatricopeptide repeat-containing protein At3g49710"/>
    <property type="match status" value="1"/>
</dbReference>
<dbReference type="Pfam" id="PF20431">
    <property type="entry name" value="E_motif"/>
    <property type="match status" value="1"/>
</dbReference>
<dbReference type="PANTHER" id="PTHR47926:SF433">
    <property type="entry name" value="PENTATRICOPEPTIDE REPEAT-CONTAINING PROTEIN"/>
    <property type="match status" value="1"/>
</dbReference>
<dbReference type="Pfam" id="PF13041">
    <property type="entry name" value="PPR_2"/>
    <property type="match status" value="2"/>
</dbReference>
<dbReference type="PROSITE" id="PS51375">
    <property type="entry name" value="PPR"/>
    <property type="match status" value="6"/>
</dbReference>
<sequence length="681" mass="76715">MATRIANHLPNSTFFSNILQSCIQWKSLRAVQQTHAHLLKTQFSSEIFILNRLIDSYAKCGSFLYARNLFDGMPQRNIFSYNTMLTALTKSGRLEDADMLFRSMPDHDQCSWNSMVSGFSQHGHFEDSLGFFNVMHGEDFVLNAYSFSSALCSCAGIMDLRTGMQIHALVSKSGLSHDVYMGTALLDMYSKCKRPLDAFRVFEMMKERNTTTWNSLITCYEQNGPANEALVVYVRMMDCGVEFDEVTLASVASACATLSAIREGLQIHARVIKFERFNNDLVLSNALVDMYAKCSRIEVARRIFDRMPVRSTVAETSMISGYAKSSSVEDAKLVFSRMTEKNIIAWNALIAGYTQNGDDEEAVRLFRRLKRESVWPTHYTFGNILNASANLSDFQIGKQAHCHVLKHGFRFEAGPETDIFVGNSLVDMYLKCGSVDEGGKVFERMIGKDRVSWNAMIVGYAQNGRGEEALHLFKRMLSSGETPDNVTMIGVLSGCSHAGLVDDGRQYFQSMTREFGLVPCRDHYTCMVDLLGRAGHLAEVEAFIKEMPVAPDSVLWASLLAACKAHGNVKLGEWAAEMLFELDSASSGPYVLLSNIYAEIGQWEDVGRIRKLMKNKGVIKQPGCSWIEIERKVHVFMVRDKRHPRRKSIYNILKILQTQMKRSSMEIFVGMNLSYACSFQS</sequence>
<evidence type="ECO:0000256" key="1">
    <source>
        <dbReference type="ARBA" id="ARBA00022737"/>
    </source>
</evidence>
<dbReference type="RefSeq" id="XP_039126178.1">
    <property type="nucleotide sequence ID" value="XM_039270244.1"/>
</dbReference>
<dbReference type="GO" id="GO:0003723">
    <property type="term" value="F:RNA binding"/>
    <property type="evidence" value="ECO:0007669"/>
    <property type="project" value="InterPro"/>
</dbReference>
<feature type="repeat" description="PPR" evidence="2">
    <location>
        <begin position="77"/>
        <end position="111"/>
    </location>
</feature>
<evidence type="ECO:0000313" key="5">
    <source>
        <dbReference type="RefSeq" id="XP_039126178.1"/>
    </source>
</evidence>
<feature type="repeat" description="PPR" evidence="2">
    <location>
        <begin position="449"/>
        <end position="483"/>
    </location>
</feature>
<dbReference type="NCBIfam" id="TIGR00756">
    <property type="entry name" value="PPR"/>
    <property type="match status" value="8"/>
</dbReference>
<proteinExistence type="predicted"/>
<evidence type="ECO:0000313" key="4">
    <source>
        <dbReference type="RefSeq" id="XP_039126177.1"/>
    </source>
</evidence>
<dbReference type="InterPro" id="IPR046848">
    <property type="entry name" value="E_motif"/>
</dbReference>
<dbReference type="Proteomes" id="UP001515500">
    <property type="component" value="Chromosome 5"/>
</dbReference>
<organism evidence="3 5">
    <name type="scientific">Dioscorea cayennensis subsp. rotundata</name>
    <name type="common">White Guinea yam</name>
    <name type="synonym">Dioscorea rotundata</name>
    <dbReference type="NCBI Taxonomy" id="55577"/>
    <lineage>
        <taxon>Eukaryota</taxon>
        <taxon>Viridiplantae</taxon>
        <taxon>Streptophyta</taxon>
        <taxon>Embryophyta</taxon>
        <taxon>Tracheophyta</taxon>
        <taxon>Spermatophyta</taxon>
        <taxon>Magnoliopsida</taxon>
        <taxon>Liliopsida</taxon>
        <taxon>Dioscoreales</taxon>
        <taxon>Dioscoreaceae</taxon>
        <taxon>Dioscorea</taxon>
    </lineage>
</organism>
<keyword evidence="1" id="KW-0677">Repeat</keyword>
<dbReference type="AlphaFoldDB" id="A0AB40BGT1"/>
<dbReference type="PANTHER" id="PTHR47926">
    <property type="entry name" value="PENTATRICOPEPTIDE REPEAT-CONTAINING PROTEIN"/>
    <property type="match status" value="1"/>
</dbReference>
<dbReference type="Pfam" id="PF01535">
    <property type="entry name" value="PPR"/>
    <property type="match status" value="8"/>
</dbReference>
<evidence type="ECO:0000256" key="2">
    <source>
        <dbReference type="PROSITE-ProRule" id="PRU00708"/>
    </source>
</evidence>
<reference evidence="4 5" key="1">
    <citation type="submission" date="2025-04" db="UniProtKB">
        <authorList>
            <consortium name="RefSeq"/>
        </authorList>
    </citation>
    <scope>IDENTIFICATION</scope>
</reference>
<dbReference type="InterPro" id="IPR002885">
    <property type="entry name" value="PPR_rpt"/>
</dbReference>
<feature type="repeat" description="PPR" evidence="2">
    <location>
        <begin position="342"/>
        <end position="376"/>
    </location>
</feature>
<evidence type="ECO:0000313" key="3">
    <source>
        <dbReference type="Proteomes" id="UP001515500"/>
    </source>
</evidence>
<dbReference type="InterPro" id="IPR046960">
    <property type="entry name" value="PPR_At4g14850-like_plant"/>
</dbReference>
<dbReference type="PROSITE" id="PS51257">
    <property type="entry name" value="PROKAR_LIPOPROTEIN"/>
    <property type="match status" value="1"/>
</dbReference>
<feature type="repeat" description="PPR" evidence="2">
    <location>
        <begin position="209"/>
        <end position="243"/>
    </location>
</feature>
<feature type="repeat" description="PPR" evidence="2">
    <location>
        <begin position="280"/>
        <end position="314"/>
    </location>
</feature>
<dbReference type="Gene3D" id="1.25.40.10">
    <property type="entry name" value="Tetratricopeptide repeat domain"/>
    <property type="match status" value="5"/>
</dbReference>
<gene>
    <name evidence="4 5" type="primary">LOC120262171</name>
</gene>